<feature type="region of interest" description="Disordered" evidence="1">
    <location>
        <begin position="1"/>
        <end position="25"/>
    </location>
</feature>
<feature type="compositionally biased region" description="Basic and acidic residues" evidence="1">
    <location>
        <begin position="7"/>
        <end position="16"/>
    </location>
</feature>
<organism evidence="2 3">
    <name type="scientific">Populus trichocarpa</name>
    <name type="common">Western balsam poplar</name>
    <name type="synonym">Populus balsamifera subsp. trichocarpa</name>
    <dbReference type="NCBI Taxonomy" id="3694"/>
    <lineage>
        <taxon>Eukaryota</taxon>
        <taxon>Viridiplantae</taxon>
        <taxon>Streptophyta</taxon>
        <taxon>Embryophyta</taxon>
        <taxon>Tracheophyta</taxon>
        <taxon>Spermatophyta</taxon>
        <taxon>Magnoliopsida</taxon>
        <taxon>eudicotyledons</taxon>
        <taxon>Gunneridae</taxon>
        <taxon>Pentapetalae</taxon>
        <taxon>rosids</taxon>
        <taxon>fabids</taxon>
        <taxon>Malpighiales</taxon>
        <taxon>Salicaceae</taxon>
        <taxon>Saliceae</taxon>
        <taxon>Populus</taxon>
    </lineage>
</organism>
<evidence type="ECO:0000256" key="1">
    <source>
        <dbReference type="SAM" id="MobiDB-lite"/>
    </source>
</evidence>
<protein>
    <submittedName>
        <fullName evidence="2">Uncharacterized protein</fullName>
    </submittedName>
</protein>
<name>A0A2K1Z8S3_POPTR</name>
<evidence type="ECO:0000313" key="3">
    <source>
        <dbReference type="Proteomes" id="UP000006729"/>
    </source>
</evidence>
<dbReference type="InParanoid" id="A0A2K1Z8S3"/>
<proteinExistence type="predicted"/>
<dbReference type="Proteomes" id="UP000006729">
    <property type="component" value="Chromosome 9"/>
</dbReference>
<dbReference type="AlphaFoldDB" id="A0A2K1Z8S3"/>
<evidence type="ECO:0000313" key="2">
    <source>
        <dbReference type="EMBL" id="PNT21682.1"/>
    </source>
</evidence>
<reference evidence="2 3" key="1">
    <citation type="journal article" date="2006" name="Science">
        <title>The genome of black cottonwood, Populus trichocarpa (Torr. &amp; Gray).</title>
        <authorList>
            <person name="Tuskan G.A."/>
            <person name="Difazio S."/>
            <person name="Jansson S."/>
            <person name="Bohlmann J."/>
            <person name="Grigoriev I."/>
            <person name="Hellsten U."/>
            <person name="Putnam N."/>
            <person name="Ralph S."/>
            <person name="Rombauts S."/>
            <person name="Salamov A."/>
            <person name="Schein J."/>
            <person name="Sterck L."/>
            <person name="Aerts A."/>
            <person name="Bhalerao R.R."/>
            <person name="Bhalerao R.P."/>
            <person name="Blaudez D."/>
            <person name="Boerjan W."/>
            <person name="Brun A."/>
            <person name="Brunner A."/>
            <person name="Busov V."/>
            <person name="Campbell M."/>
            <person name="Carlson J."/>
            <person name="Chalot M."/>
            <person name="Chapman J."/>
            <person name="Chen G.L."/>
            <person name="Cooper D."/>
            <person name="Coutinho P.M."/>
            <person name="Couturier J."/>
            <person name="Covert S."/>
            <person name="Cronk Q."/>
            <person name="Cunningham R."/>
            <person name="Davis J."/>
            <person name="Degroeve S."/>
            <person name="Dejardin A."/>
            <person name="Depamphilis C."/>
            <person name="Detter J."/>
            <person name="Dirks B."/>
            <person name="Dubchak I."/>
            <person name="Duplessis S."/>
            <person name="Ehlting J."/>
            <person name="Ellis B."/>
            <person name="Gendler K."/>
            <person name="Goodstein D."/>
            <person name="Gribskov M."/>
            <person name="Grimwood J."/>
            <person name="Groover A."/>
            <person name="Gunter L."/>
            <person name="Hamberger B."/>
            <person name="Heinze B."/>
            <person name="Helariutta Y."/>
            <person name="Henrissat B."/>
            <person name="Holligan D."/>
            <person name="Holt R."/>
            <person name="Huang W."/>
            <person name="Islam-Faridi N."/>
            <person name="Jones S."/>
            <person name="Jones-Rhoades M."/>
            <person name="Jorgensen R."/>
            <person name="Joshi C."/>
            <person name="Kangasjarvi J."/>
            <person name="Karlsson J."/>
            <person name="Kelleher C."/>
            <person name="Kirkpatrick R."/>
            <person name="Kirst M."/>
            <person name="Kohler A."/>
            <person name="Kalluri U."/>
            <person name="Larimer F."/>
            <person name="Leebens-Mack J."/>
            <person name="Leple J.C."/>
            <person name="Locascio P."/>
            <person name="Lou Y."/>
            <person name="Lucas S."/>
            <person name="Martin F."/>
            <person name="Montanini B."/>
            <person name="Napoli C."/>
            <person name="Nelson D.R."/>
            <person name="Nelson C."/>
            <person name="Nieminen K."/>
            <person name="Nilsson O."/>
            <person name="Pereda V."/>
            <person name="Peter G."/>
            <person name="Philippe R."/>
            <person name="Pilate G."/>
            <person name="Poliakov A."/>
            <person name="Razumovskaya J."/>
            <person name="Richardson P."/>
            <person name="Rinaldi C."/>
            <person name="Ritland K."/>
            <person name="Rouze P."/>
            <person name="Ryaboy D."/>
            <person name="Schmutz J."/>
            <person name="Schrader J."/>
            <person name="Segerman B."/>
            <person name="Shin H."/>
            <person name="Siddiqui A."/>
            <person name="Sterky F."/>
            <person name="Terry A."/>
            <person name="Tsai C.J."/>
            <person name="Uberbacher E."/>
            <person name="Unneberg P."/>
            <person name="Vahala J."/>
            <person name="Wall K."/>
            <person name="Wessler S."/>
            <person name="Yang G."/>
            <person name="Yin T."/>
            <person name="Douglas C."/>
            <person name="Marra M."/>
            <person name="Sandberg G."/>
            <person name="Van de Peer Y."/>
            <person name="Rokhsar D."/>
        </authorList>
    </citation>
    <scope>NUCLEOTIDE SEQUENCE [LARGE SCALE GENOMIC DNA]</scope>
    <source>
        <strain evidence="3">cv. Nisqually</strain>
    </source>
</reference>
<sequence length="70" mass="8132">MQAQENHWLKDHDRPARPTLSEPPSSLHLKQAHCISITFLPKLHHNGLAIRQPSRNFIGIKRSSIRGIYW</sequence>
<dbReference type="EMBL" id="CM009298">
    <property type="protein sequence ID" value="PNT21682.1"/>
    <property type="molecule type" value="Genomic_DNA"/>
</dbReference>
<gene>
    <name evidence="2" type="ORF">POPTR_009G162000</name>
</gene>
<keyword evidence="3" id="KW-1185">Reference proteome</keyword>
<accession>A0A2K1Z8S3</accession>